<keyword evidence="2 10" id="KW-0812">Transmembrane</keyword>
<evidence type="ECO:0000259" key="11">
    <source>
        <dbReference type="PROSITE" id="PS50111"/>
    </source>
</evidence>
<dbReference type="InterPro" id="IPR029095">
    <property type="entry name" value="NarX-like_N"/>
</dbReference>
<feature type="region of interest" description="Disordered" evidence="9">
    <location>
        <begin position="1"/>
        <end position="74"/>
    </location>
</feature>
<evidence type="ECO:0000259" key="12">
    <source>
        <dbReference type="PROSITE" id="PS50885"/>
    </source>
</evidence>
<keyword evidence="5 7" id="KW-0807">Transducer</keyword>
<dbReference type="GO" id="GO:0007165">
    <property type="term" value="P:signal transduction"/>
    <property type="evidence" value="ECO:0007669"/>
    <property type="project" value="UniProtKB-KW"/>
</dbReference>
<keyword evidence="8" id="KW-0175">Coiled coil</keyword>
<evidence type="ECO:0000256" key="1">
    <source>
        <dbReference type="ARBA" id="ARBA00004141"/>
    </source>
</evidence>
<dbReference type="RefSeq" id="WP_245182345.1">
    <property type="nucleotide sequence ID" value="NZ_JAAOZT010000007.1"/>
</dbReference>
<dbReference type="PANTHER" id="PTHR32089">
    <property type="entry name" value="METHYL-ACCEPTING CHEMOTAXIS PROTEIN MCPB"/>
    <property type="match status" value="1"/>
</dbReference>
<dbReference type="GO" id="GO:0006935">
    <property type="term" value="P:chemotaxis"/>
    <property type="evidence" value="ECO:0007669"/>
    <property type="project" value="UniProtKB-ARBA"/>
</dbReference>
<dbReference type="GO" id="GO:0016020">
    <property type="term" value="C:membrane"/>
    <property type="evidence" value="ECO:0007669"/>
    <property type="project" value="UniProtKB-SubCell"/>
</dbReference>
<keyword evidence="4 10" id="KW-0472">Membrane</keyword>
<proteinExistence type="inferred from homology"/>
<dbReference type="CDD" id="cd11386">
    <property type="entry name" value="MCP_signal"/>
    <property type="match status" value="1"/>
</dbReference>
<feature type="transmembrane region" description="Helical" evidence="10">
    <location>
        <begin position="136"/>
        <end position="154"/>
    </location>
</feature>
<feature type="transmembrane region" description="Helical" evidence="10">
    <location>
        <begin position="426"/>
        <end position="446"/>
    </location>
</feature>
<comment type="similarity">
    <text evidence="6">Belongs to the methyl-accepting chemotaxis (MCP) protein family.</text>
</comment>
<dbReference type="Pfam" id="PF13675">
    <property type="entry name" value="PilJ"/>
    <property type="match status" value="1"/>
</dbReference>
<dbReference type="InterPro" id="IPR003660">
    <property type="entry name" value="HAMP_dom"/>
</dbReference>
<feature type="compositionally biased region" description="Basic and acidic residues" evidence="9">
    <location>
        <begin position="21"/>
        <end position="31"/>
    </location>
</feature>
<dbReference type="Gene3D" id="1.10.287.950">
    <property type="entry name" value="Methyl-accepting chemotaxis protein"/>
    <property type="match status" value="1"/>
</dbReference>
<reference evidence="13 14" key="1">
    <citation type="submission" date="2020-08" db="EMBL/GenBank/DDBJ databases">
        <title>Genomic Encyclopedia of Type Strains, Phase IV (KMG-IV): sequencing the most valuable type-strain genomes for metagenomic binning, comparative biology and taxonomic classification.</title>
        <authorList>
            <person name="Goeker M."/>
        </authorList>
    </citation>
    <scope>NUCLEOTIDE SEQUENCE [LARGE SCALE GENOMIC DNA]</scope>
    <source>
        <strain evidence="13 14">DSM 23240</strain>
    </source>
</reference>
<name>A0A840RWV5_9BURK</name>
<dbReference type="PANTHER" id="PTHR32089:SF119">
    <property type="entry name" value="METHYL-ACCEPTING CHEMOTAXIS PROTEIN CTPL"/>
    <property type="match status" value="1"/>
</dbReference>
<keyword evidence="14" id="KW-1185">Reference proteome</keyword>
<evidence type="ECO:0000256" key="7">
    <source>
        <dbReference type="PROSITE-ProRule" id="PRU00284"/>
    </source>
</evidence>
<protein>
    <submittedName>
        <fullName evidence="13">Twitching motility protein PilJ</fullName>
    </submittedName>
</protein>
<dbReference type="Proteomes" id="UP000571084">
    <property type="component" value="Unassembled WGS sequence"/>
</dbReference>
<dbReference type="SMART" id="SM00283">
    <property type="entry name" value="MA"/>
    <property type="match status" value="1"/>
</dbReference>
<comment type="subcellular location">
    <subcellularLocation>
        <location evidence="1">Membrane</location>
        <topology evidence="1">Multi-pass membrane protein</topology>
    </subcellularLocation>
</comment>
<dbReference type="PROSITE" id="PS50885">
    <property type="entry name" value="HAMP"/>
    <property type="match status" value="1"/>
</dbReference>
<keyword evidence="3 10" id="KW-1133">Transmembrane helix</keyword>
<dbReference type="SUPFAM" id="SSF58104">
    <property type="entry name" value="Methyl-accepting chemotaxis protein (MCP) signaling domain"/>
    <property type="match status" value="1"/>
</dbReference>
<evidence type="ECO:0000256" key="9">
    <source>
        <dbReference type="SAM" id="MobiDB-lite"/>
    </source>
</evidence>
<evidence type="ECO:0000256" key="3">
    <source>
        <dbReference type="ARBA" id="ARBA00022989"/>
    </source>
</evidence>
<feature type="domain" description="HAMP" evidence="12">
    <location>
        <begin position="487"/>
        <end position="535"/>
    </location>
</feature>
<gene>
    <name evidence="13" type="ORF">HNR39_002741</name>
</gene>
<evidence type="ECO:0000256" key="4">
    <source>
        <dbReference type="ARBA" id="ARBA00023136"/>
    </source>
</evidence>
<evidence type="ECO:0000256" key="5">
    <source>
        <dbReference type="ARBA" id="ARBA00023224"/>
    </source>
</evidence>
<dbReference type="EMBL" id="JACHHQ010000005">
    <property type="protein sequence ID" value="MBB5200899.1"/>
    <property type="molecule type" value="Genomic_DNA"/>
</dbReference>
<dbReference type="InterPro" id="IPR004089">
    <property type="entry name" value="MCPsignal_dom"/>
</dbReference>
<accession>A0A840RWV5</accession>
<dbReference type="PROSITE" id="PS50111">
    <property type="entry name" value="CHEMOTAXIS_TRANSDUC_2"/>
    <property type="match status" value="1"/>
</dbReference>
<evidence type="ECO:0000256" key="6">
    <source>
        <dbReference type="ARBA" id="ARBA00029447"/>
    </source>
</evidence>
<evidence type="ECO:0000256" key="10">
    <source>
        <dbReference type="SAM" id="Phobius"/>
    </source>
</evidence>
<dbReference type="Pfam" id="PF00015">
    <property type="entry name" value="MCPsignal"/>
    <property type="match status" value="1"/>
</dbReference>
<sequence length="814" mass="87699">MTFKVPPLFKAAQEEQIEGGKPSDHASRSEGPEEGLTMGSAFGERGNVSYGIHDTHASPDLQGIQNAPDTGHSQQLHDAHDTVMMGYPEQPVLRPAEAPFTSPAPQAVSEEPPSSYEARPLPLIGRLPQRVQVRSLLILLAVGLVMTIVFLWMSTQNATMIATQTEIAGDALMHSQRIGKATPNAIQGNTEAFKQLADSRKELKQDLDLLANGGMYKGVSIPAAGLQIGRTVAAVQKVWSNTDKAAAVILAREKELADFGKTLRKLNGISPLLLDLSEQVATIKFESGATPREVSASSQLVMLTQRLARSANEFLTAEGVNPETAFLLGKDTNTFRDIVSGFLNGSELLRLSATKNPVEREKLVALEHAFAEYQGDVTVVLSNMKNFVSAKQSEQLIFSENELLKQRLSALQNIYRNDLDTESVPFWLMLGSAFLSLLAVAGISWVQLQDGHRRAHEADMRRLKAEGQRLQAIKQELDASNVNDQNQAAILRLMNELQEVADGDLTIQATVSEDITGAIADSVNYTVEELRGLVGRVTATAKKVTTASDQAQTISTELLEASQSQSRDIKETTRAVLEMAVQITDVSKSASASVDVARQSVSAAEEGSKAVENAITGMNEIREQIQETSKRIKRLGESSQEIGEITELISDITEQTNVLALNAAIQAASAGEAGRGFSVVAEEVQRLAERSGAATKQIGALVRTIQTDTHDAVVAMEKSTQGVVEGAKLSDAAGAALSEIRRVSNRLAELIQNFSLATEQQAQSANGVASSIQNILIVTEKTREGTSQTAVSIRELSKLAEDLSSSVSRFRVTS</sequence>
<feature type="coiled-coil region" evidence="8">
    <location>
        <begin position="453"/>
        <end position="480"/>
    </location>
</feature>
<feature type="compositionally biased region" description="Polar residues" evidence="9">
    <location>
        <begin position="63"/>
        <end position="74"/>
    </location>
</feature>
<feature type="domain" description="Methyl-accepting transducer" evidence="11">
    <location>
        <begin position="540"/>
        <end position="776"/>
    </location>
</feature>
<evidence type="ECO:0000256" key="2">
    <source>
        <dbReference type="ARBA" id="ARBA00022692"/>
    </source>
</evidence>
<comment type="caution">
    <text evidence="13">The sequence shown here is derived from an EMBL/GenBank/DDBJ whole genome shotgun (WGS) entry which is preliminary data.</text>
</comment>
<dbReference type="FunFam" id="1.10.287.950:FF:000001">
    <property type="entry name" value="Methyl-accepting chemotaxis sensory transducer"/>
    <property type="match status" value="1"/>
</dbReference>
<evidence type="ECO:0000313" key="14">
    <source>
        <dbReference type="Proteomes" id="UP000571084"/>
    </source>
</evidence>
<organism evidence="13 14">
    <name type="scientific">Glaciimonas immobilis</name>
    <dbReference type="NCBI Taxonomy" id="728004"/>
    <lineage>
        <taxon>Bacteria</taxon>
        <taxon>Pseudomonadati</taxon>
        <taxon>Pseudomonadota</taxon>
        <taxon>Betaproteobacteria</taxon>
        <taxon>Burkholderiales</taxon>
        <taxon>Oxalobacteraceae</taxon>
        <taxon>Glaciimonas</taxon>
    </lineage>
</organism>
<dbReference type="AlphaFoldDB" id="A0A840RWV5"/>
<evidence type="ECO:0000313" key="13">
    <source>
        <dbReference type="EMBL" id="MBB5200899.1"/>
    </source>
</evidence>
<evidence type="ECO:0000256" key="8">
    <source>
        <dbReference type="SAM" id="Coils"/>
    </source>
</evidence>